<evidence type="ECO:0000256" key="10">
    <source>
        <dbReference type="ARBA" id="ARBA00023002"/>
    </source>
</evidence>
<dbReference type="GO" id="GO:0008703">
    <property type="term" value="F:5-amino-6-(5-phosphoribosylamino)uracil reductase activity"/>
    <property type="evidence" value="ECO:0007669"/>
    <property type="project" value="UniProtKB-EC"/>
</dbReference>
<dbReference type="Pfam" id="PF00383">
    <property type="entry name" value="dCMP_cyt_deam_1"/>
    <property type="match status" value="1"/>
</dbReference>
<dbReference type="CDD" id="cd01284">
    <property type="entry name" value="Riboflavin_deaminase-reductase"/>
    <property type="match status" value="1"/>
</dbReference>
<evidence type="ECO:0000256" key="6">
    <source>
        <dbReference type="ARBA" id="ARBA00022619"/>
    </source>
</evidence>
<dbReference type="SUPFAM" id="SSF53927">
    <property type="entry name" value="Cytidine deaminase-like"/>
    <property type="match status" value="1"/>
</dbReference>
<keyword evidence="8 14" id="KW-0862">Zinc</keyword>
<evidence type="ECO:0000256" key="8">
    <source>
        <dbReference type="ARBA" id="ARBA00022833"/>
    </source>
</evidence>
<keyword evidence="14 16" id="KW-0378">Hydrolase</keyword>
<dbReference type="Pfam" id="PF01872">
    <property type="entry name" value="RibD_C"/>
    <property type="match status" value="1"/>
</dbReference>
<dbReference type="NCBIfam" id="TIGR00227">
    <property type="entry name" value="ribD_Cterm"/>
    <property type="match status" value="1"/>
</dbReference>
<evidence type="ECO:0000256" key="13">
    <source>
        <dbReference type="ARBA" id="ARBA00049886"/>
    </source>
</evidence>
<dbReference type="EC" id="3.5.4.26" evidence="14"/>
<dbReference type="InterPro" id="IPR004794">
    <property type="entry name" value="Eubact_RibD"/>
</dbReference>
<comment type="function">
    <text evidence="1 14">Converts 2,5-diamino-6-(ribosylamino)-4(3h)-pyrimidinone 5'-phosphate into 5-amino-6-(ribosylamino)-2,4(1h,3h)-pyrimidinedione 5'-phosphate.</text>
</comment>
<dbReference type="PROSITE" id="PS00903">
    <property type="entry name" value="CYT_DCMP_DEAMINASES_1"/>
    <property type="match status" value="1"/>
</dbReference>
<evidence type="ECO:0000256" key="7">
    <source>
        <dbReference type="ARBA" id="ARBA00022723"/>
    </source>
</evidence>
<dbReference type="GO" id="GO:0008835">
    <property type="term" value="F:diaminohydroxyphosphoribosylaminopyrimidine deaminase activity"/>
    <property type="evidence" value="ECO:0007669"/>
    <property type="project" value="UniProtKB-EC"/>
</dbReference>
<evidence type="ECO:0000256" key="1">
    <source>
        <dbReference type="ARBA" id="ARBA00002151"/>
    </source>
</evidence>
<comment type="similarity">
    <text evidence="4 14">In the N-terminal section; belongs to the cytidine and deoxycytidylate deaminase family.</text>
</comment>
<dbReference type="PIRSF" id="PIRSF006769">
    <property type="entry name" value="RibD"/>
    <property type="match status" value="1"/>
</dbReference>
<evidence type="ECO:0000256" key="3">
    <source>
        <dbReference type="ARBA" id="ARBA00004910"/>
    </source>
</evidence>
<reference evidence="16" key="1">
    <citation type="submission" date="2021-01" db="EMBL/GenBank/DDBJ databases">
        <title>Genomic Encyclopedia of Type Strains, Phase IV (KMG-IV): sequencing the most valuable type-strain genomes for metagenomic binning, comparative biology and taxonomic classification.</title>
        <authorList>
            <person name="Goeker M."/>
        </authorList>
    </citation>
    <scope>NUCLEOTIDE SEQUENCE</scope>
    <source>
        <strain evidence="16">DSM 21943</strain>
    </source>
</reference>
<comment type="pathway">
    <text evidence="3 14">Cofactor biosynthesis; riboflavin biosynthesis; 5-amino-6-(D-ribitylamino)uracil from GTP: step 3/4.</text>
</comment>
<dbReference type="InterPro" id="IPR016193">
    <property type="entry name" value="Cytidine_deaminase-like"/>
</dbReference>
<evidence type="ECO:0000256" key="12">
    <source>
        <dbReference type="ARBA" id="ARBA00049861"/>
    </source>
</evidence>
<keyword evidence="11" id="KW-0511">Multifunctional enzyme</keyword>
<protein>
    <recommendedName>
        <fullName evidence="14">Riboflavin biosynthesis protein RibD</fullName>
    </recommendedName>
    <domain>
        <recommendedName>
            <fullName evidence="14">Diaminohydroxyphosphoribosylaminopyrimidine deaminase</fullName>
            <shortName evidence="14">DRAP deaminase</shortName>
            <ecNumber evidence="14">3.5.4.26</ecNumber>
        </recommendedName>
        <alternativeName>
            <fullName evidence="14">Riboflavin-specific deaminase</fullName>
        </alternativeName>
    </domain>
    <domain>
        <recommendedName>
            <fullName evidence="14">5-amino-6-(5-phosphoribosylamino)uracil reductase</fullName>
            <ecNumber evidence="14">1.1.1.193</ecNumber>
        </recommendedName>
        <alternativeName>
            <fullName evidence="14">HTP reductase</fullName>
        </alternativeName>
    </domain>
</protein>
<dbReference type="Proteomes" id="UP001179280">
    <property type="component" value="Unassembled WGS sequence"/>
</dbReference>
<keyword evidence="7 14" id="KW-0479">Metal-binding</keyword>
<evidence type="ECO:0000256" key="11">
    <source>
        <dbReference type="ARBA" id="ARBA00023268"/>
    </source>
</evidence>
<comment type="catalytic activity">
    <reaction evidence="12 14">
        <text>5-amino-6-(5-phospho-D-ribitylamino)uracil + NADP(+) = 5-amino-6-(5-phospho-D-ribosylamino)uracil + NADPH + H(+)</text>
        <dbReference type="Rhea" id="RHEA:17845"/>
        <dbReference type="ChEBI" id="CHEBI:15378"/>
        <dbReference type="ChEBI" id="CHEBI:57783"/>
        <dbReference type="ChEBI" id="CHEBI:58349"/>
        <dbReference type="ChEBI" id="CHEBI:58421"/>
        <dbReference type="ChEBI" id="CHEBI:58453"/>
        <dbReference type="EC" id="1.1.1.193"/>
    </reaction>
</comment>
<comment type="similarity">
    <text evidence="5 14">In the C-terminal section; belongs to the HTP reductase family.</text>
</comment>
<name>A0ABS2SW11_9BACI</name>
<dbReference type="InterPro" id="IPR050765">
    <property type="entry name" value="Riboflavin_Biosynth_HTPR"/>
</dbReference>
<gene>
    <name evidence="16" type="ORF">JOC54_003013</name>
</gene>
<evidence type="ECO:0000256" key="9">
    <source>
        <dbReference type="ARBA" id="ARBA00022857"/>
    </source>
</evidence>
<comment type="cofactor">
    <cofactor evidence="14">
        <name>Zn(2+)</name>
        <dbReference type="ChEBI" id="CHEBI:29105"/>
    </cofactor>
    <text evidence="14">Binds 1 zinc ion.</text>
</comment>
<sequence length="366" mass="39309">MHETYMKLALENARTMRGQTDPNPTVGCVLVKEGRVIGIGAHLKAGGPHAEIHALQMAGKEAVGCTAYVTLEPCSHTGKTGPCALALIEAGVKQVVVAMLDPNPLVAGNGIRLLEEAGIHVETGVCEYEARALNDVFIHSILHQKPFVTAKTAITLDGKLATHTGSSQWITSSEARTDVHHLRSEHQAIMVGVGTVVQDNPALTARIPNGRNPLRIIVDSHLRTPLNAQVITDGQAPTWIFTAQATDENKRKALQDLGVEVIKTSGTEQVNLEEMLDSIYQRSITSILLEAGGTLNASFIEAELISKLILYMAPKIIGGRLAPTFLEGEGIGLMNDAIPVEIASVDFVGKDLKITAYPQYSKKPRT</sequence>
<dbReference type="PANTHER" id="PTHR38011">
    <property type="entry name" value="DIHYDROFOLATE REDUCTASE FAMILY PROTEIN (AFU_ORTHOLOGUE AFUA_8G06820)"/>
    <property type="match status" value="1"/>
</dbReference>
<evidence type="ECO:0000256" key="5">
    <source>
        <dbReference type="ARBA" id="ARBA00007417"/>
    </source>
</evidence>
<dbReference type="EMBL" id="JAFBCV010000009">
    <property type="protein sequence ID" value="MBM7839733.1"/>
    <property type="molecule type" value="Genomic_DNA"/>
</dbReference>
<evidence type="ECO:0000313" key="17">
    <source>
        <dbReference type="Proteomes" id="UP001179280"/>
    </source>
</evidence>
<dbReference type="PANTHER" id="PTHR38011:SF7">
    <property type="entry name" value="2,5-DIAMINO-6-RIBOSYLAMINO-4(3H)-PYRIMIDINONE 5'-PHOSPHATE REDUCTASE"/>
    <property type="match status" value="1"/>
</dbReference>
<dbReference type="EC" id="1.1.1.193" evidence="14"/>
<dbReference type="InterPro" id="IPR002734">
    <property type="entry name" value="RibDG_C"/>
</dbReference>
<dbReference type="Gene3D" id="3.40.430.10">
    <property type="entry name" value="Dihydrofolate Reductase, subunit A"/>
    <property type="match status" value="1"/>
</dbReference>
<keyword evidence="6 14" id="KW-0686">Riboflavin biosynthesis</keyword>
<comment type="catalytic activity">
    <reaction evidence="13 14">
        <text>2,5-diamino-6-hydroxy-4-(5-phosphoribosylamino)-pyrimidine + H2O + H(+) = 5-amino-6-(5-phospho-D-ribosylamino)uracil + NH4(+)</text>
        <dbReference type="Rhea" id="RHEA:21868"/>
        <dbReference type="ChEBI" id="CHEBI:15377"/>
        <dbReference type="ChEBI" id="CHEBI:15378"/>
        <dbReference type="ChEBI" id="CHEBI:28938"/>
        <dbReference type="ChEBI" id="CHEBI:58453"/>
        <dbReference type="ChEBI" id="CHEBI:58614"/>
        <dbReference type="EC" id="3.5.4.26"/>
    </reaction>
</comment>
<evidence type="ECO:0000313" key="16">
    <source>
        <dbReference type="EMBL" id="MBM7839733.1"/>
    </source>
</evidence>
<dbReference type="InterPro" id="IPR002125">
    <property type="entry name" value="CMP_dCMP_dom"/>
</dbReference>
<dbReference type="PROSITE" id="PS51747">
    <property type="entry name" value="CYT_DCMP_DEAMINASES_2"/>
    <property type="match status" value="1"/>
</dbReference>
<dbReference type="SUPFAM" id="SSF53597">
    <property type="entry name" value="Dihydrofolate reductase-like"/>
    <property type="match status" value="1"/>
</dbReference>
<evidence type="ECO:0000256" key="4">
    <source>
        <dbReference type="ARBA" id="ARBA00005259"/>
    </source>
</evidence>
<evidence type="ECO:0000256" key="14">
    <source>
        <dbReference type="PIRNR" id="PIRNR006769"/>
    </source>
</evidence>
<accession>A0ABS2SW11</accession>
<dbReference type="Gene3D" id="3.40.140.10">
    <property type="entry name" value="Cytidine Deaminase, domain 2"/>
    <property type="match status" value="1"/>
</dbReference>
<dbReference type="InterPro" id="IPR024072">
    <property type="entry name" value="DHFR-like_dom_sf"/>
</dbReference>
<keyword evidence="9 14" id="KW-0521">NADP</keyword>
<comment type="pathway">
    <text evidence="2 14">Cofactor biosynthesis; riboflavin biosynthesis; 5-amino-6-(D-ribitylamino)uracil from GTP: step 2/4.</text>
</comment>
<proteinExistence type="inferred from homology"/>
<evidence type="ECO:0000259" key="15">
    <source>
        <dbReference type="PROSITE" id="PS51747"/>
    </source>
</evidence>
<keyword evidence="10 14" id="KW-0560">Oxidoreductase</keyword>
<organism evidence="16 17">
    <name type="scientific">Shouchella xiaoxiensis</name>
    <dbReference type="NCBI Taxonomy" id="766895"/>
    <lineage>
        <taxon>Bacteria</taxon>
        <taxon>Bacillati</taxon>
        <taxon>Bacillota</taxon>
        <taxon>Bacilli</taxon>
        <taxon>Bacillales</taxon>
        <taxon>Bacillaceae</taxon>
        <taxon>Shouchella</taxon>
    </lineage>
</organism>
<dbReference type="InterPro" id="IPR016192">
    <property type="entry name" value="APOBEC/CMP_deaminase_Zn-bd"/>
</dbReference>
<evidence type="ECO:0000256" key="2">
    <source>
        <dbReference type="ARBA" id="ARBA00004882"/>
    </source>
</evidence>
<keyword evidence="17" id="KW-1185">Reference proteome</keyword>
<feature type="domain" description="CMP/dCMP-type deaminase" evidence="15">
    <location>
        <begin position="1"/>
        <end position="113"/>
    </location>
</feature>
<dbReference type="NCBIfam" id="TIGR00326">
    <property type="entry name" value="eubact_ribD"/>
    <property type="match status" value="1"/>
</dbReference>
<dbReference type="RefSeq" id="WP_239586743.1">
    <property type="nucleotide sequence ID" value="NZ_JAFBCV010000009.1"/>
</dbReference>
<dbReference type="InterPro" id="IPR011549">
    <property type="entry name" value="RibD_C"/>
</dbReference>
<comment type="caution">
    <text evidence="16">The sequence shown here is derived from an EMBL/GenBank/DDBJ whole genome shotgun (WGS) entry which is preliminary data.</text>
</comment>